<dbReference type="PROSITE" id="PS50157">
    <property type="entry name" value="ZINC_FINGER_C2H2_2"/>
    <property type="match status" value="6"/>
</dbReference>
<comment type="subcellular location">
    <subcellularLocation>
        <location evidence="1">Nucleus</location>
    </subcellularLocation>
</comment>
<dbReference type="eggNOG" id="KOG1721">
    <property type="taxonomic scope" value="Eukaryota"/>
</dbReference>
<dbReference type="FunCoup" id="B4NJP1">
    <property type="interactions" value="476"/>
</dbReference>
<dbReference type="OrthoDB" id="8922241at2759"/>
<feature type="domain" description="ZAD" evidence="10">
    <location>
        <begin position="14"/>
        <end position="90"/>
    </location>
</feature>
<dbReference type="AlphaFoldDB" id="B4NJP1"/>
<accession>B4NJP1</accession>
<sequence>MPEAEDKIYPDINILCRLCLKELENLDEAYKIFAENDLSMPMKFIQCISIEAKPSDVLPKIICIDCRYQLEKSFLFRQRSLVSDKKLRKHFRLLALGKRSRIFAKSQEQEHEDYDDEELDFEDSVSFIKEQDEKRENAAEKWREKFKEEQKTEMENLLAAAKLELKKKVRVQLAEEVRSEVREQVRQDIQEEMRNEQMGKLLGELEIFLSKKKAGIWETMSLPNKNDKLEPAPKRVMDEHQLLDNSAIEMDDEELPTISPTHEFRDVKMVSAGELVSTQDGQIYIINSDTVTEETKPVEETEPEDGITSYNINDDGEIQFCGEKSSEMDDVIGFDLDDDMEDEAEDEPQQQVFQFEEDVVIVPKDEKTNIKRPLKGQTRSNDMVCKESPHNIQTPLTGRVTDTVKTFQCDLCPAAFATQKLLSRHCNAHAKTLKKGKSGTLKCPTCHLQLSCTSSLKRHMIIHTGLKPFKCDECDLSFSQREVLKRHKDTHTGVRRHKCPSCNSCFAQKSNMQQHIARVHMENSRTHQCHLCERSFSHLSGLSRHLVTHSGVVFSCKECGRQFNDRSAVSRHVQTVHKILKKSVDDNSELEETDP</sequence>
<dbReference type="PROSITE" id="PS00028">
    <property type="entry name" value="ZINC_FINGER_C2H2_1"/>
    <property type="match status" value="6"/>
</dbReference>
<evidence type="ECO:0000256" key="8">
    <source>
        <dbReference type="PROSITE-ProRule" id="PRU01263"/>
    </source>
</evidence>
<evidence type="ECO:0000256" key="7">
    <source>
        <dbReference type="PROSITE-ProRule" id="PRU00042"/>
    </source>
</evidence>
<dbReference type="Proteomes" id="UP000007798">
    <property type="component" value="Unassembled WGS sequence"/>
</dbReference>
<dbReference type="InterPro" id="IPR036236">
    <property type="entry name" value="Znf_C2H2_sf"/>
</dbReference>
<evidence type="ECO:0000256" key="1">
    <source>
        <dbReference type="ARBA" id="ARBA00004123"/>
    </source>
</evidence>
<dbReference type="SMART" id="SM00355">
    <property type="entry name" value="ZnF_C2H2"/>
    <property type="match status" value="6"/>
</dbReference>
<dbReference type="Gene3D" id="3.40.1800.20">
    <property type="match status" value="1"/>
</dbReference>
<dbReference type="InParanoid" id="B4NJP1"/>
<dbReference type="SUPFAM" id="SSF57667">
    <property type="entry name" value="beta-beta-alpha zinc fingers"/>
    <property type="match status" value="3"/>
</dbReference>
<dbReference type="PANTHER" id="PTHR24381">
    <property type="entry name" value="ZINC FINGER PROTEIN"/>
    <property type="match status" value="1"/>
</dbReference>
<dbReference type="PhylomeDB" id="B4NJP1"/>
<dbReference type="SMART" id="SM00868">
    <property type="entry name" value="zf-AD"/>
    <property type="match status" value="1"/>
</dbReference>
<dbReference type="GO" id="GO:0000977">
    <property type="term" value="F:RNA polymerase II transcription regulatory region sequence-specific DNA binding"/>
    <property type="evidence" value="ECO:0007669"/>
    <property type="project" value="TreeGrafter"/>
</dbReference>
<evidence type="ECO:0000256" key="5">
    <source>
        <dbReference type="ARBA" id="ARBA00022833"/>
    </source>
</evidence>
<proteinExistence type="predicted"/>
<dbReference type="EMBL" id="CH964272">
    <property type="protein sequence ID" value="EDW85003.1"/>
    <property type="molecule type" value="Genomic_DNA"/>
</dbReference>
<dbReference type="KEGG" id="dwi:6650517"/>
<dbReference type="PANTHER" id="PTHR24381:SF393">
    <property type="entry name" value="CHROMATIN-LINKED ADAPTOR FOR MSL PROTEINS, ISOFORM B"/>
    <property type="match status" value="1"/>
</dbReference>
<dbReference type="GO" id="GO:0008270">
    <property type="term" value="F:zinc ion binding"/>
    <property type="evidence" value="ECO:0007669"/>
    <property type="project" value="UniProtKB-UniRule"/>
</dbReference>
<dbReference type="GO" id="GO:0000981">
    <property type="term" value="F:DNA-binding transcription factor activity, RNA polymerase II-specific"/>
    <property type="evidence" value="ECO:0007669"/>
    <property type="project" value="TreeGrafter"/>
</dbReference>
<feature type="binding site" evidence="8">
    <location>
        <position position="19"/>
    </location>
    <ligand>
        <name>Zn(2+)</name>
        <dbReference type="ChEBI" id="CHEBI:29105"/>
    </ligand>
</feature>
<evidence type="ECO:0000256" key="3">
    <source>
        <dbReference type="ARBA" id="ARBA00022737"/>
    </source>
</evidence>
<feature type="binding site" evidence="8">
    <location>
        <position position="16"/>
    </location>
    <ligand>
        <name>Zn(2+)</name>
        <dbReference type="ChEBI" id="CHEBI:29105"/>
    </ligand>
</feature>
<dbReference type="InterPro" id="IPR013087">
    <property type="entry name" value="Znf_C2H2_type"/>
</dbReference>
<feature type="domain" description="C2H2-type" evidence="9">
    <location>
        <begin position="441"/>
        <end position="468"/>
    </location>
</feature>
<dbReference type="SMR" id="B4NJP1"/>
<feature type="binding site" evidence="8">
    <location>
        <position position="63"/>
    </location>
    <ligand>
        <name>Zn(2+)</name>
        <dbReference type="ChEBI" id="CHEBI:29105"/>
    </ligand>
</feature>
<name>B4NJP1_DROWI</name>
<dbReference type="Pfam" id="PF00096">
    <property type="entry name" value="zf-C2H2"/>
    <property type="match status" value="2"/>
</dbReference>
<keyword evidence="4 7" id="KW-0863">Zinc-finger</keyword>
<dbReference type="HOGENOM" id="CLU_458761_0_0_1"/>
<feature type="domain" description="C2H2-type" evidence="9">
    <location>
        <begin position="497"/>
        <end position="525"/>
    </location>
</feature>
<keyword evidence="5 8" id="KW-0862">Zinc</keyword>
<evidence type="ECO:0000256" key="2">
    <source>
        <dbReference type="ARBA" id="ARBA00022723"/>
    </source>
</evidence>
<feature type="domain" description="C2H2-type" evidence="9">
    <location>
        <begin position="554"/>
        <end position="582"/>
    </location>
</feature>
<keyword evidence="12" id="KW-1185">Reference proteome</keyword>
<protein>
    <submittedName>
        <fullName evidence="11">Uncharacterized protein</fullName>
    </submittedName>
</protein>
<dbReference type="SUPFAM" id="SSF57716">
    <property type="entry name" value="Glucocorticoid receptor-like (DNA-binding domain)"/>
    <property type="match status" value="1"/>
</dbReference>
<evidence type="ECO:0000256" key="4">
    <source>
        <dbReference type="ARBA" id="ARBA00022771"/>
    </source>
</evidence>
<dbReference type="OMA" id="RIMMCVG"/>
<feature type="domain" description="C2H2-type" evidence="9">
    <location>
        <begin position="469"/>
        <end position="496"/>
    </location>
</feature>
<dbReference type="Pfam" id="PF07776">
    <property type="entry name" value="zf-AD"/>
    <property type="match status" value="1"/>
</dbReference>
<keyword evidence="3" id="KW-0677">Repeat</keyword>
<dbReference type="PROSITE" id="PS51915">
    <property type="entry name" value="ZAD"/>
    <property type="match status" value="1"/>
</dbReference>
<dbReference type="FunFam" id="3.30.160.60:FF:003139">
    <property type="entry name" value="Zinc finger protein 1144"/>
    <property type="match status" value="1"/>
</dbReference>
<dbReference type="GO" id="GO:0005634">
    <property type="term" value="C:nucleus"/>
    <property type="evidence" value="ECO:0007669"/>
    <property type="project" value="UniProtKB-SubCell"/>
</dbReference>
<keyword evidence="6" id="KW-0539">Nucleus</keyword>
<feature type="domain" description="C2H2-type" evidence="9">
    <location>
        <begin position="407"/>
        <end position="434"/>
    </location>
</feature>
<evidence type="ECO:0000313" key="12">
    <source>
        <dbReference type="Proteomes" id="UP000007798"/>
    </source>
</evidence>
<evidence type="ECO:0000259" key="9">
    <source>
        <dbReference type="PROSITE" id="PS50157"/>
    </source>
</evidence>
<organism evidence="11 12">
    <name type="scientific">Drosophila willistoni</name>
    <name type="common">Fruit fly</name>
    <dbReference type="NCBI Taxonomy" id="7260"/>
    <lineage>
        <taxon>Eukaryota</taxon>
        <taxon>Metazoa</taxon>
        <taxon>Ecdysozoa</taxon>
        <taxon>Arthropoda</taxon>
        <taxon>Hexapoda</taxon>
        <taxon>Insecta</taxon>
        <taxon>Pterygota</taxon>
        <taxon>Neoptera</taxon>
        <taxon>Endopterygota</taxon>
        <taxon>Diptera</taxon>
        <taxon>Brachycera</taxon>
        <taxon>Muscomorpha</taxon>
        <taxon>Ephydroidea</taxon>
        <taxon>Drosophilidae</taxon>
        <taxon>Drosophila</taxon>
        <taxon>Sophophora</taxon>
    </lineage>
</organism>
<feature type="binding site" evidence="8">
    <location>
        <position position="66"/>
    </location>
    <ligand>
        <name>Zn(2+)</name>
        <dbReference type="ChEBI" id="CHEBI:29105"/>
    </ligand>
</feature>
<evidence type="ECO:0000256" key="6">
    <source>
        <dbReference type="ARBA" id="ARBA00023242"/>
    </source>
</evidence>
<gene>
    <name evidence="11" type="primary">Dwil\GK12835</name>
    <name evidence="11" type="ORF">Dwil_GK12835</name>
</gene>
<feature type="domain" description="C2H2-type" evidence="9">
    <location>
        <begin position="527"/>
        <end position="551"/>
    </location>
</feature>
<reference evidence="11 12" key="1">
    <citation type="journal article" date="2007" name="Nature">
        <title>Evolution of genes and genomes on the Drosophila phylogeny.</title>
        <authorList>
            <consortium name="Drosophila 12 Genomes Consortium"/>
            <person name="Clark A.G."/>
            <person name="Eisen M.B."/>
            <person name="Smith D.R."/>
            <person name="Bergman C.M."/>
            <person name="Oliver B."/>
            <person name="Markow T.A."/>
            <person name="Kaufman T.C."/>
            <person name="Kellis M."/>
            <person name="Gelbart W."/>
            <person name="Iyer V.N."/>
            <person name="Pollard D.A."/>
            <person name="Sackton T.B."/>
            <person name="Larracuente A.M."/>
            <person name="Singh N.D."/>
            <person name="Abad J.P."/>
            <person name="Abt D.N."/>
            <person name="Adryan B."/>
            <person name="Aguade M."/>
            <person name="Akashi H."/>
            <person name="Anderson W.W."/>
            <person name="Aquadro C.F."/>
            <person name="Ardell D.H."/>
            <person name="Arguello R."/>
            <person name="Artieri C.G."/>
            <person name="Barbash D.A."/>
            <person name="Barker D."/>
            <person name="Barsanti P."/>
            <person name="Batterham P."/>
            <person name="Batzoglou S."/>
            <person name="Begun D."/>
            <person name="Bhutkar A."/>
            <person name="Blanco E."/>
            <person name="Bosak S.A."/>
            <person name="Bradley R.K."/>
            <person name="Brand A.D."/>
            <person name="Brent M.R."/>
            <person name="Brooks A.N."/>
            <person name="Brown R.H."/>
            <person name="Butlin R.K."/>
            <person name="Caggese C."/>
            <person name="Calvi B.R."/>
            <person name="Bernardo de Carvalho A."/>
            <person name="Caspi A."/>
            <person name="Castrezana S."/>
            <person name="Celniker S.E."/>
            <person name="Chang J.L."/>
            <person name="Chapple C."/>
            <person name="Chatterji S."/>
            <person name="Chinwalla A."/>
            <person name="Civetta A."/>
            <person name="Clifton S.W."/>
            <person name="Comeron J.M."/>
            <person name="Costello J.C."/>
            <person name="Coyne J.A."/>
            <person name="Daub J."/>
            <person name="David R.G."/>
            <person name="Delcher A.L."/>
            <person name="Delehaunty K."/>
            <person name="Do C.B."/>
            <person name="Ebling H."/>
            <person name="Edwards K."/>
            <person name="Eickbush T."/>
            <person name="Evans J.D."/>
            <person name="Filipski A."/>
            <person name="Findeiss S."/>
            <person name="Freyhult E."/>
            <person name="Fulton L."/>
            <person name="Fulton R."/>
            <person name="Garcia A.C."/>
            <person name="Gardiner A."/>
            <person name="Garfield D.A."/>
            <person name="Garvin B.E."/>
            <person name="Gibson G."/>
            <person name="Gilbert D."/>
            <person name="Gnerre S."/>
            <person name="Godfrey J."/>
            <person name="Good R."/>
            <person name="Gotea V."/>
            <person name="Gravely B."/>
            <person name="Greenberg A.J."/>
            <person name="Griffiths-Jones S."/>
            <person name="Gross S."/>
            <person name="Guigo R."/>
            <person name="Gustafson E.A."/>
            <person name="Haerty W."/>
            <person name="Hahn M.W."/>
            <person name="Halligan D.L."/>
            <person name="Halpern A.L."/>
            <person name="Halter G.M."/>
            <person name="Han M.V."/>
            <person name="Heger A."/>
            <person name="Hillier L."/>
            <person name="Hinrichs A.S."/>
            <person name="Holmes I."/>
            <person name="Hoskins R.A."/>
            <person name="Hubisz M.J."/>
            <person name="Hultmark D."/>
            <person name="Huntley M.A."/>
            <person name="Jaffe D.B."/>
            <person name="Jagadeeshan S."/>
            <person name="Jeck W.R."/>
            <person name="Johnson J."/>
            <person name="Jones C.D."/>
            <person name="Jordan W.C."/>
            <person name="Karpen G.H."/>
            <person name="Kataoka E."/>
            <person name="Keightley P.D."/>
            <person name="Kheradpour P."/>
            <person name="Kirkness E.F."/>
            <person name="Koerich L.B."/>
            <person name="Kristiansen K."/>
            <person name="Kudrna D."/>
            <person name="Kulathinal R.J."/>
            <person name="Kumar S."/>
            <person name="Kwok R."/>
            <person name="Lander E."/>
            <person name="Langley C.H."/>
            <person name="Lapoint R."/>
            <person name="Lazzaro B.P."/>
            <person name="Lee S.J."/>
            <person name="Levesque L."/>
            <person name="Li R."/>
            <person name="Lin C.F."/>
            <person name="Lin M.F."/>
            <person name="Lindblad-Toh K."/>
            <person name="Llopart A."/>
            <person name="Long M."/>
            <person name="Low L."/>
            <person name="Lozovsky E."/>
            <person name="Lu J."/>
            <person name="Luo M."/>
            <person name="Machado C.A."/>
            <person name="Makalowski W."/>
            <person name="Marzo M."/>
            <person name="Matsuda M."/>
            <person name="Matzkin L."/>
            <person name="McAllister B."/>
            <person name="McBride C.S."/>
            <person name="McKernan B."/>
            <person name="McKernan K."/>
            <person name="Mendez-Lago M."/>
            <person name="Minx P."/>
            <person name="Mollenhauer M.U."/>
            <person name="Montooth K."/>
            <person name="Mount S.M."/>
            <person name="Mu X."/>
            <person name="Myers E."/>
            <person name="Negre B."/>
            <person name="Newfeld S."/>
            <person name="Nielsen R."/>
            <person name="Noor M.A."/>
            <person name="O'Grady P."/>
            <person name="Pachter L."/>
            <person name="Papaceit M."/>
            <person name="Parisi M.J."/>
            <person name="Parisi M."/>
            <person name="Parts L."/>
            <person name="Pedersen J.S."/>
            <person name="Pesole G."/>
            <person name="Phillippy A.M."/>
            <person name="Ponting C.P."/>
            <person name="Pop M."/>
            <person name="Porcelli D."/>
            <person name="Powell J.R."/>
            <person name="Prohaska S."/>
            <person name="Pruitt K."/>
            <person name="Puig M."/>
            <person name="Quesneville H."/>
            <person name="Ram K.R."/>
            <person name="Rand D."/>
            <person name="Rasmussen M.D."/>
            <person name="Reed L.K."/>
            <person name="Reenan R."/>
            <person name="Reily A."/>
            <person name="Remington K.A."/>
            <person name="Rieger T.T."/>
            <person name="Ritchie M.G."/>
            <person name="Robin C."/>
            <person name="Rogers Y.H."/>
            <person name="Rohde C."/>
            <person name="Rozas J."/>
            <person name="Rubenfield M.J."/>
            <person name="Ruiz A."/>
            <person name="Russo S."/>
            <person name="Salzberg S.L."/>
            <person name="Sanchez-Gracia A."/>
            <person name="Saranga D.J."/>
            <person name="Sato H."/>
            <person name="Schaeffer S.W."/>
            <person name="Schatz M.C."/>
            <person name="Schlenke T."/>
            <person name="Schwartz R."/>
            <person name="Segarra C."/>
            <person name="Singh R.S."/>
            <person name="Sirot L."/>
            <person name="Sirota M."/>
            <person name="Sisneros N.B."/>
            <person name="Smith C.D."/>
            <person name="Smith T.F."/>
            <person name="Spieth J."/>
            <person name="Stage D.E."/>
            <person name="Stark A."/>
            <person name="Stephan W."/>
            <person name="Strausberg R.L."/>
            <person name="Strempel S."/>
            <person name="Sturgill D."/>
            <person name="Sutton G."/>
            <person name="Sutton G.G."/>
            <person name="Tao W."/>
            <person name="Teichmann S."/>
            <person name="Tobari Y.N."/>
            <person name="Tomimura Y."/>
            <person name="Tsolas J.M."/>
            <person name="Valente V.L."/>
            <person name="Venter E."/>
            <person name="Venter J.C."/>
            <person name="Vicario S."/>
            <person name="Vieira F.G."/>
            <person name="Vilella A.J."/>
            <person name="Villasante A."/>
            <person name="Walenz B."/>
            <person name="Wang J."/>
            <person name="Wasserman M."/>
            <person name="Watts T."/>
            <person name="Wilson D."/>
            <person name="Wilson R.K."/>
            <person name="Wing R.A."/>
            <person name="Wolfner M.F."/>
            <person name="Wong A."/>
            <person name="Wong G.K."/>
            <person name="Wu C.I."/>
            <person name="Wu G."/>
            <person name="Yamamoto D."/>
            <person name="Yang H.P."/>
            <person name="Yang S.P."/>
            <person name="Yorke J.A."/>
            <person name="Yoshida K."/>
            <person name="Zdobnov E."/>
            <person name="Zhang P."/>
            <person name="Zhang Y."/>
            <person name="Zimin A.V."/>
            <person name="Baldwin J."/>
            <person name="Abdouelleil A."/>
            <person name="Abdulkadir J."/>
            <person name="Abebe A."/>
            <person name="Abera B."/>
            <person name="Abreu J."/>
            <person name="Acer S.C."/>
            <person name="Aftuck L."/>
            <person name="Alexander A."/>
            <person name="An P."/>
            <person name="Anderson E."/>
            <person name="Anderson S."/>
            <person name="Arachi H."/>
            <person name="Azer M."/>
            <person name="Bachantsang P."/>
            <person name="Barry A."/>
            <person name="Bayul T."/>
            <person name="Berlin A."/>
            <person name="Bessette D."/>
            <person name="Bloom T."/>
            <person name="Blye J."/>
            <person name="Boguslavskiy L."/>
            <person name="Bonnet C."/>
            <person name="Boukhgalter B."/>
            <person name="Bourzgui I."/>
            <person name="Brown A."/>
            <person name="Cahill P."/>
            <person name="Channer S."/>
            <person name="Cheshatsang Y."/>
            <person name="Chuda L."/>
            <person name="Citroen M."/>
            <person name="Collymore A."/>
            <person name="Cooke P."/>
            <person name="Costello M."/>
            <person name="D'Aco K."/>
            <person name="Daza R."/>
            <person name="De Haan G."/>
            <person name="DeGray S."/>
            <person name="DeMaso C."/>
            <person name="Dhargay N."/>
            <person name="Dooley K."/>
            <person name="Dooley E."/>
            <person name="Doricent M."/>
            <person name="Dorje P."/>
            <person name="Dorjee K."/>
            <person name="Dupes A."/>
            <person name="Elong R."/>
            <person name="Falk J."/>
            <person name="Farina A."/>
            <person name="Faro S."/>
            <person name="Ferguson D."/>
            <person name="Fisher S."/>
            <person name="Foley C.D."/>
            <person name="Franke A."/>
            <person name="Friedrich D."/>
            <person name="Gadbois L."/>
            <person name="Gearin G."/>
            <person name="Gearin C.R."/>
            <person name="Giannoukos G."/>
            <person name="Goode T."/>
            <person name="Graham J."/>
            <person name="Grandbois E."/>
            <person name="Grewal S."/>
            <person name="Gyaltsen K."/>
            <person name="Hafez N."/>
            <person name="Hagos B."/>
            <person name="Hall J."/>
            <person name="Henson C."/>
            <person name="Hollinger A."/>
            <person name="Honan T."/>
            <person name="Huard M.D."/>
            <person name="Hughes L."/>
            <person name="Hurhula B."/>
            <person name="Husby M.E."/>
            <person name="Kamat A."/>
            <person name="Kanga B."/>
            <person name="Kashin S."/>
            <person name="Khazanovich D."/>
            <person name="Kisner P."/>
            <person name="Lance K."/>
            <person name="Lara M."/>
            <person name="Lee W."/>
            <person name="Lennon N."/>
            <person name="Letendre F."/>
            <person name="LeVine R."/>
            <person name="Lipovsky A."/>
            <person name="Liu X."/>
            <person name="Liu J."/>
            <person name="Liu S."/>
            <person name="Lokyitsang T."/>
            <person name="Lokyitsang Y."/>
            <person name="Lubonja R."/>
            <person name="Lui A."/>
            <person name="MacDonald P."/>
            <person name="Magnisalis V."/>
            <person name="Maru K."/>
            <person name="Matthews C."/>
            <person name="McCusker W."/>
            <person name="McDonough S."/>
            <person name="Mehta T."/>
            <person name="Meldrim J."/>
            <person name="Meneus L."/>
            <person name="Mihai O."/>
            <person name="Mihalev A."/>
            <person name="Mihova T."/>
            <person name="Mittelman R."/>
            <person name="Mlenga V."/>
            <person name="Montmayeur A."/>
            <person name="Mulrain L."/>
            <person name="Navidi A."/>
            <person name="Naylor J."/>
            <person name="Negash T."/>
            <person name="Nguyen T."/>
            <person name="Nguyen N."/>
            <person name="Nicol R."/>
            <person name="Norbu C."/>
            <person name="Norbu N."/>
            <person name="Novod N."/>
            <person name="O'Neill B."/>
            <person name="Osman S."/>
            <person name="Markiewicz E."/>
            <person name="Oyono O.L."/>
            <person name="Patti C."/>
            <person name="Phunkhang P."/>
            <person name="Pierre F."/>
            <person name="Priest M."/>
            <person name="Raghuraman S."/>
            <person name="Rege F."/>
            <person name="Reyes R."/>
            <person name="Rise C."/>
            <person name="Rogov P."/>
            <person name="Ross K."/>
            <person name="Ryan E."/>
            <person name="Settipalli S."/>
            <person name="Shea T."/>
            <person name="Sherpa N."/>
            <person name="Shi L."/>
            <person name="Shih D."/>
            <person name="Sparrow T."/>
            <person name="Spaulding J."/>
            <person name="Stalker J."/>
            <person name="Stange-Thomann N."/>
            <person name="Stavropoulos S."/>
            <person name="Stone C."/>
            <person name="Strader C."/>
            <person name="Tesfaye S."/>
            <person name="Thomson T."/>
            <person name="Thoulutsang Y."/>
            <person name="Thoulutsang D."/>
            <person name="Topham K."/>
            <person name="Topping I."/>
            <person name="Tsamla T."/>
            <person name="Vassiliev H."/>
            <person name="Vo A."/>
            <person name="Wangchuk T."/>
            <person name="Wangdi T."/>
            <person name="Weiand M."/>
            <person name="Wilkinson J."/>
            <person name="Wilson A."/>
            <person name="Yadav S."/>
            <person name="Young G."/>
            <person name="Yu Q."/>
            <person name="Zembek L."/>
            <person name="Zhong D."/>
            <person name="Zimmer A."/>
            <person name="Zwirko Z."/>
            <person name="Jaffe D.B."/>
            <person name="Alvarez P."/>
            <person name="Brockman W."/>
            <person name="Butler J."/>
            <person name="Chin C."/>
            <person name="Gnerre S."/>
            <person name="Grabherr M."/>
            <person name="Kleber M."/>
            <person name="Mauceli E."/>
            <person name="MacCallum I."/>
        </authorList>
    </citation>
    <scope>NUCLEOTIDE SEQUENCE [LARGE SCALE GENOMIC DNA]</scope>
    <source>
        <strain evidence="12">Tucson 14030-0811.24</strain>
    </source>
</reference>
<evidence type="ECO:0000313" key="11">
    <source>
        <dbReference type="EMBL" id="EDW85003.1"/>
    </source>
</evidence>
<evidence type="ECO:0000259" key="10">
    <source>
        <dbReference type="PROSITE" id="PS51915"/>
    </source>
</evidence>
<keyword evidence="2 8" id="KW-0479">Metal-binding</keyword>
<dbReference type="Gene3D" id="3.30.160.60">
    <property type="entry name" value="Classic Zinc Finger"/>
    <property type="match status" value="4"/>
</dbReference>
<dbReference type="InterPro" id="IPR012934">
    <property type="entry name" value="Znf_AD"/>
</dbReference>
<dbReference type="Pfam" id="PF13894">
    <property type="entry name" value="zf-C2H2_4"/>
    <property type="match status" value="1"/>
</dbReference>